<keyword evidence="3 7" id="KW-1133">Transmembrane helix</keyword>
<evidence type="ECO:0000313" key="10">
    <source>
        <dbReference type="Proteomes" id="UP000184330"/>
    </source>
</evidence>
<feature type="transmembrane region" description="Helical" evidence="7">
    <location>
        <begin position="61"/>
        <end position="84"/>
    </location>
</feature>
<protein>
    <recommendedName>
        <fullName evidence="8">Rhodopsin domain-containing protein</fullName>
    </recommendedName>
</protein>
<evidence type="ECO:0000256" key="3">
    <source>
        <dbReference type="ARBA" id="ARBA00022989"/>
    </source>
</evidence>
<evidence type="ECO:0000313" key="9">
    <source>
        <dbReference type="EMBL" id="CZR70271.1"/>
    </source>
</evidence>
<evidence type="ECO:0000256" key="5">
    <source>
        <dbReference type="ARBA" id="ARBA00038359"/>
    </source>
</evidence>
<feature type="transmembrane region" description="Helical" evidence="7">
    <location>
        <begin position="242"/>
        <end position="260"/>
    </location>
</feature>
<evidence type="ECO:0000256" key="1">
    <source>
        <dbReference type="ARBA" id="ARBA00004141"/>
    </source>
</evidence>
<dbReference type="InterPro" id="IPR049326">
    <property type="entry name" value="Rhodopsin_dom_fungi"/>
</dbReference>
<evidence type="ECO:0000256" key="2">
    <source>
        <dbReference type="ARBA" id="ARBA00022692"/>
    </source>
</evidence>
<proteinExistence type="inferred from homology"/>
<keyword evidence="2 7" id="KW-0812">Transmembrane</keyword>
<evidence type="ECO:0000259" key="8">
    <source>
        <dbReference type="Pfam" id="PF20684"/>
    </source>
</evidence>
<feature type="region of interest" description="Disordered" evidence="6">
    <location>
        <begin position="320"/>
        <end position="340"/>
    </location>
</feature>
<reference evidence="9 10" key="1">
    <citation type="submission" date="2016-03" db="EMBL/GenBank/DDBJ databases">
        <authorList>
            <person name="Ploux O."/>
        </authorList>
    </citation>
    <scope>NUCLEOTIDE SEQUENCE [LARGE SCALE GENOMIC DNA]</scope>
    <source>
        <strain evidence="9 10">UAMH 11012</strain>
    </source>
</reference>
<accession>A0A1L7XYY6</accession>
<dbReference type="Pfam" id="PF20684">
    <property type="entry name" value="Fung_rhodopsin"/>
    <property type="match status" value="1"/>
</dbReference>
<evidence type="ECO:0000256" key="4">
    <source>
        <dbReference type="ARBA" id="ARBA00023136"/>
    </source>
</evidence>
<evidence type="ECO:0000256" key="6">
    <source>
        <dbReference type="SAM" id="MobiDB-lite"/>
    </source>
</evidence>
<keyword evidence="4 7" id="KW-0472">Membrane</keyword>
<organism evidence="9 10">
    <name type="scientific">Phialocephala subalpina</name>
    <dbReference type="NCBI Taxonomy" id="576137"/>
    <lineage>
        <taxon>Eukaryota</taxon>
        <taxon>Fungi</taxon>
        <taxon>Dikarya</taxon>
        <taxon>Ascomycota</taxon>
        <taxon>Pezizomycotina</taxon>
        <taxon>Leotiomycetes</taxon>
        <taxon>Helotiales</taxon>
        <taxon>Mollisiaceae</taxon>
        <taxon>Phialocephala</taxon>
        <taxon>Phialocephala fortinii species complex</taxon>
    </lineage>
</organism>
<dbReference type="EMBL" id="FJOG01000123">
    <property type="protein sequence ID" value="CZR70271.1"/>
    <property type="molecule type" value="Genomic_DNA"/>
</dbReference>
<dbReference type="PANTHER" id="PTHR33048">
    <property type="entry name" value="PTH11-LIKE INTEGRAL MEMBRANE PROTEIN (AFU_ORTHOLOGUE AFUA_5G11245)"/>
    <property type="match status" value="1"/>
</dbReference>
<keyword evidence="10" id="KW-1185">Reference proteome</keyword>
<gene>
    <name evidence="9" type="ORF">PAC_20172</name>
</gene>
<sequence length="384" mass="42453">MMERKSVFRCKEIDLNVSHERMSNSTSYVVIIVLTIVVSYLITSIRFYSRSRSDNGFSWSLSDTIIVTSLVLQTLLAGIGIKIVCLPDVEDPQTIIKLFEAGALLYYSTLWSIKISISISLVRLTEQLDQAARFAKCCFYLVCITFLAAISTQLLQCIPLSTLWEGTCGTKRKIAAFWTAIGLNIGTDIMLVIVPFPALSLITMRRVRIAISIVFGLAGIVVIVSIVRAILVAKHPAETTNLIVVLSHFEIAAGTIISALPEVSRTFTRLYLQRSNTTSYGFGTSDNQQRSQGTTNGVILSTSEGRERFANLKMKRSHDRINDIEGGSANGRPDSSSEQSVWGFHDAASADQISPYPIERSSLTDEMQGKEGIVRTTVFEMRDL</sequence>
<name>A0A1L7XYY6_9HELO</name>
<evidence type="ECO:0000256" key="7">
    <source>
        <dbReference type="SAM" id="Phobius"/>
    </source>
</evidence>
<comment type="similarity">
    <text evidence="5">Belongs to the SAT4 family.</text>
</comment>
<feature type="transmembrane region" description="Helical" evidence="7">
    <location>
        <begin position="28"/>
        <end position="49"/>
    </location>
</feature>
<comment type="subcellular location">
    <subcellularLocation>
        <location evidence="1">Membrane</location>
        <topology evidence="1">Multi-pass membrane protein</topology>
    </subcellularLocation>
</comment>
<feature type="transmembrane region" description="Helical" evidence="7">
    <location>
        <begin position="137"/>
        <end position="155"/>
    </location>
</feature>
<feature type="transmembrane region" description="Helical" evidence="7">
    <location>
        <begin position="209"/>
        <end position="230"/>
    </location>
</feature>
<feature type="domain" description="Rhodopsin" evidence="8">
    <location>
        <begin position="45"/>
        <end position="267"/>
    </location>
</feature>
<dbReference type="PANTHER" id="PTHR33048:SF47">
    <property type="entry name" value="INTEGRAL MEMBRANE PROTEIN-RELATED"/>
    <property type="match status" value="1"/>
</dbReference>
<feature type="transmembrane region" description="Helical" evidence="7">
    <location>
        <begin position="175"/>
        <end position="202"/>
    </location>
</feature>
<dbReference type="InterPro" id="IPR052337">
    <property type="entry name" value="SAT4-like"/>
</dbReference>
<dbReference type="Proteomes" id="UP000184330">
    <property type="component" value="Unassembled WGS sequence"/>
</dbReference>
<dbReference type="OrthoDB" id="3564284at2759"/>
<dbReference type="GO" id="GO:0016020">
    <property type="term" value="C:membrane"/>
    <property type="evidence" value="ECO:0007669"/>
    <property type="project" value="UniProtKB-SubCell"/>
</dbReference>
<dbReference type="AlphaFoldDB" id="A0A1L7XYY6"/>